<feature type="region of interest" description="Disordered" evidence="1">
    <location>
        <begin position="173"/>
        <end position="257"/>
    </location>
</feature>
<feature type="compositionally biased region" description="Polar residues" evidence="1">
    <location>
        <begin position="283"/>
        <end position="294"/>
    </location>
</feature>
<evidence type="ECO:0000313" key="2">
    <source>
        <dbReference type="EMBL" id="KAF9073705.1"/>
    </source>
</evidence>
<feature type="compositionally biased region" description="Low complexity" evidence="1">
    <location>
        <begin position="705"/>
        <end position="716"/>
    </location>
</feature>
<comment type="caution">
    <text evidence="2">The sequence shown here is derived from an EMBL/GenBank/DDBJ whole genome shotgun (WGS) entry which is preliminary data.</text>
</comment>
<dbReference type="InterPro" id="IPR029058">
    <property type="entry name" value="AB_hydrolase_fold"/>
</dbReference>
<dbReference type="Gene3D" id="3.40.50.1820">
    <property type="entry name" value="alpha/beta hydrolase"/>
    <property type="match status" value="1"/>
</dbReference>
<feature type="region of interest" description="Disordered" evidence="1">
    <location>
        <begin position="597"/>
        <end position="626"/>
    </location>
</feature>
<dbReference type="EMBL" id="JADNRY010000016">
    <property type="protein sequence ID" value="KAF9073705.1"/>
    <property type="molecule type" value="Genomic_DNA"/>
</dbReference>
<feature type="compositionally biased region" description="Polar residues" evidence="1">
    <location>
        <begin position="649"/>
        <end position="669"/>
    </location>
</feature>
<feature type="compositionally biased region" description="Low complexity" evidence="1">
    <location>
        <begin position="597"/>
        <end position="614"/>
    </location>
</feature>
<dbReference type="PANTHER" id="PTHR43433:SF10">
    <property type="entry name" value="AB HYDROLASE-1 DOMAIN-CONTAINING PROTEIN"/>
    <property type="match status" value="1"/>
</dbReference>
<evidence type="ECO:0008006" key="4">
    <source>
        <dbReference type="Google" id="ProtNLM"/>
    </source>
</evidence>
<accession>A0A9P5Q521</accession>
<feature type="compositionally biased region" description="Polar residues" evidence="1">
    <location>
        <begin position="680"/>
        <end position="696"/>
    </location>
</feature>
<dbReference type="AlphaFoldDB" id="A0A9P5Q521"/>
<dbReference type="OrthoDB" id="435520at2759"/>
<keyword evidence="3" id="KW-1185">Reference proteome</keyword>
<protein>
    <recommendedName>
        <fullName evidence="4">AB hydrolase-1 domain-containing protein</fullName>
    </recommendedName>
</protein>
<name>A0A9P5Q521_9AGAR</name>
<organism evidence="2 3">
    <name type="scientific">Rhodocollybia butyracea</name>
    <dbReference type="NCBI Taxonomy" id="206335"/>
    <lineage>
        <taxon>Eukaryota</taxon>
        <taxon>Fungi</taxon>
        <taxon>Dikarya</taxon>
        <taxon>Basidiomycota</taxon>
        <taxon>Agaricomycotina</taxon>
        <taxon>Agaricomycetes</taxon>
        <taxon>Agaricomycetidae</taxon>
        <taxon>Agaricales</taxon>
        <taxon>Marasmiineae</taxon>
        <taxon>Omphalotaceae</taxon>
        <taxon>Rhodocollybia</taxon>
    </lineage>
</organism>
<feature type="region of interest" description="Disordered" evidence="1">
    <location>
        <begin position="1"/>
        <end position="131"/>
    </location>
</feature>
<feature type="compositionally biased region" description="Pro residues" evidence="1">
    <location>
        <begin position="177"/>
        <end position="187"/>
    </location>
</feature>
<gene>
    <name evidence="2" type="ORF">BDP27DRAFT_1359968</name>
</gene>
<reference evidence="2" key="1">
    <citation type="submission" date="2020-11" db="EMBL/GenBank/DDBJ databases">
        <authorList>
            <consortium name="DOE Joint Genome Institute"/>
            <person name="Ahrendt S."/>
            <person name="Riley R."/>
            <person name="Andreopoulos W."/>
            <person name="Labutti K."/>
            <person name="Pangilinan J."/>
            <person name="Ruiz-Duenas F.J."/>
            <person name="Barrasa J.M."/>
            <person name="Sanchez-Garcia M."/>
            <person name="Camarero S."/>
            <person name="Miyauchi S."/>
            <person name="Serrano A."/>
            <person name="Linde D."/>
            <person name="Babiker R."/>
            <person name="Drula E."/>
            <person name="Ayuso-Fernandez I."/>
            <person name="Pacheco R."/>
            <person name="Padilla G."/>
            <person name="Ferreira P."/>
            <person name="Barriuso J."/>
            <person name="Kellner H."/>
            <person name="Castanera R."/>
            <person name="Alfaro M."/>
            <person name="Ramirez L."/>
            <person name="Pisabarro A.G."/>
            <person name="Kuo A."/>
            <person name="Tritt A."/>
            <person name="Lipzen A."/>
            <person name="He G."/>
            <person name="Yan M."/>
            <person name="Ng V."/>
            <person name="Cullen D."/>
            <person name="Martin F."/>
            <person name="Rosso M.-N."/>
            <person name="Henrissat B."/>
            <person name="Hibbett D."/>
            <person name="Martinez A.T."/>
            <person name="Grigoriev I.V."/>
        </authorList>
    </citation>
    <scope>NUCLEOTIDE SEQUENCE</scope>
    <source>
        <strain evidence="2">AH 40177</strain>
    </source>
</reference>
<feature type="compositionally biased region" description="Low complexity" evidence="1">
    <location>
        <begin position="776"/>
        <end position="797"/>
    </location>
</feature>
<evidence type="ECO:0000256" key="1">
    <source>
        <dbReference type="SAM" id="MobiDB-lite"/>
    </source>
</evidence>
<sequence>MHTVVSRPHPSRIPRKSSSFVSLRRDKDKSPPATDPPSSFHNPRPTYFERYPGAASSSTSNLQSSEYLSFPSTEEPNVPATVPKPFLRERSRTGPSSPSNWAERPAGPRISVTSTLTEGTPPDTPVDGTSFPDFDILVAAPVSGVEFMDALVDGMNGGDEIISSRSRFGIPAHHPLYQPPLPTPPPGVVLGGGKTRRRKLSKTTTRSSLSDEDEIDVAPPTATPRRKPRTTSPSPPSTARPRTAPSSSAPDTDRRQSLAPSISDIIRAYAPPEANIRGRAPLTRTSSYSRSAGHTTLREESEPEHERLAAEEEADVLSRSSIDSIADEVRRTLRHQVSMKHVAPPPPPHRHSFISDSASIISPRSDGGGAASIYSSSITSTQPPLSPFDSGFMANLAKPPTPSQAVAQYLRSARLTTLLKLTRSPHASYDNPLTVSLSDLGTPNGFPVLVFLGLGGVRHVMGLYDEMAGCLGLRLITIDRWGLGRTEARAKSAKGIIQWASVVEEVLDLLHIDQCSVMGHSAGAPYALSFANKLSHRIRGNVCLLAPWVGESAGYKWLKYVPNGILKTAQAAEWKLQTWMIGKPPTMAWEGIGYTPKVSGKKQQSSSPSSVYPSLNESHPRPSMASSAFSAYDDLRDFEGRFESMSTLGTAQPSQYATIRSESKIQMTRKSSRGFLGRLKTNTQPPSPTDESSPSNGKRLKALRSMGSLKSKSSHSSSKKGKSPTTSSPQLILPPTPRFDVELGINDESWTRTFSSDSSSNHHDSSRTSTPEKFPRSNGSRSMSLSSSPRPLNILSLPPSPSPMSSHDRFTPPGGDLPSPNNAYQAALGNALIAASHSESAKGTHNDLLQILNHDHHPWGFSYETYPHKVQVWYGDRDEKIAENAVRWMEKTMGEGRCSVRVVKGADHSLMYKSAVVVEVLEILLGFWR</sequence>
<proteinExistence type="predicted"/>
<feature type="compositionally biased region" description="Basic and acidic residues" evidence="1">
    <location>
        <begin position="296"/>
        <end position="310"/>
    </location>
</feature>
<dbReference type="PANTHER" id="PTHR43433">
    <property type="entry name" value="HYDROLASE, ALPHA/BETA FOLD FAMILY PROTEIN"/>
    <property type="match status" value="1"/>
</dbReference>
<evidence type="ECO:0000313" key="3">
    <source>
        <dbReference type="Proteomes" id="UP000772434"/>
    </source>
</evidence>
<dbReference type="SUPFAM" id="SSF53474">
    <property type="entry name" value="alpha/beta-Hydrolases"/>
    <property type="match status" value="1"/>
</dbReference>
<feature type="region of interest" description="Disordered" evidence="1">
    <location>
        <begin position="269"/>
        <end position="323"/>
    </location>
</feature>
<feature type="region of interest" description="Disordered" evidence="1">
    <location>
        <begin position="649"/>
        <end position="820"/>
    </location>
</feature>
<feature type="compositionally biased region" description="Low complexity" evidence="1">
    <location>
        <begin position="56"/>
        <end position="69"/>
    </location>
</feature>
<dbReference type="InterPro" id="IPR050471">
    <property type="entry name" value="AB_hydrolase"/>
</dbReference>
<feature type="compositionally biased region" description="Low complexity" evidence="1">
    <location>
        <begin position="239"/>
        <end position="250"/>
    </location>
</feature>
<dbReference type="Proteomes" id="UP000772434">
    <property type="component" value="Unassembled WGS sequence"/>
</dbReference>